<dbReference type="Proteomes" id="UP000024284">
    <property type="component" value="Unassembled WGS sequence"/>
</dbReference>
<accession>A0A086PDS4</accession>
<dbReference type="PANTHER" id="PTHR43788:SF8">
    <property type="entry name" value="DNA-BINDING PROTEIN SMUBP-2"/>
    <property type="match status" value="1"/>
</dbReference>
<feature type="domain" description="DNA2/NAM7 helicase-like C-terminal" evidence="5">
    <location>
        <begin position="916"/>
        <end position="1089"/>
    </location>
</feature>
<evidence type="ECO:0000259" key="6">
    <source>
        <dbReference type="Pfam" id="PF13482"/>
    </source>
</evidence>
<dbReference type="NCBIfam" id="TIGR03491">
    <property type="entry name" value="TM0106 family RecB-like putative nuclease"/>
    <property type="match status" value="1"/>
</dbReference>
<dbReference type="Gene3D" id="3.40.50.300">
    <property type="entry name" value="P-loop containing nucleotide triphosphate hydrolases"/>
    <property type="match status" value="2"/>
</dbReference>
<dbReference type="CDD" id="cd18808">
    <property type="entry name" value="SF1_C_Upf1"/>
    <property type="match status" value="1"/>
</dbReference>
<dbReference type="EMBL" id="JFZA02000003">
    <property type="protein sequence ID" value="KFG91542.1"/>
    <property type="molecule type" value="Genomic_DNA"/>
</dbReference>
<dbReference type="InterPro" id="IPR047187">
    <property type="entry name" value="SF1_C_Upf1"/>
</dbReference>
<name>A0A086PDS4_SPHHM</name>
<comment type="caution">
    <text evidence="7">The sequence shown here is derived from an EMBL/GenBank/DDBJ whole genome shotgun (WGS) entry which is preliminary data.</text>
</comment>
<keyword evidence="2" id="KW-0378">Hydrolase</keyword>
<evidence type="ECO:0000313" key="8">
    <source>
        <dbReference type="Proteomes" id="UP000024284"/>
    </source>
</evidence>
<dbReference type="InterPro" id="IPR027417">
    <property type="entry name" value="P-loop_NTPase"/>
</dbReference>
<organism evidence="7 8">
    <name type="scientific">Sphingobium herbicidovorans (strain ATCC 700291 / DSM 11019 / CCUG 56400 / KCTC 2939 / LMG 18315 / NBRC 16415 / MH)</name>
    <name type="common">Sphingomonas herbicidovorans</name>
    <dbReference type="NCBI Taxonomy" id="1219045"/>
    <lineage>
        <taxon>Bacteria</taxon>
        <taxon>Pseudomonadati</taxon>
        <taxon>Pseudomonadota</taxon>
        <taxon>Alphaproteobacteria</taxon>
        <taxon>Sphingomonadales</taxon>
        <taxon>Sphingomonadaceae</taxon>
        <taxon>Sphingobium</taxon>
    </lineage>
</organism>
<dbReference type="PATRIC" id="fig|1219045.3.peg.755"/>
<proteinExistence type="predicted"/>
<keyword evidence="8" id="KW-1185">Reference proteome</keyword>
<dbReference type="PANTHER" id="PTHR43788">
    <property type="entry name" value="DNA2/NAM7 HELICASE FAMILY MEMBER"/>
    <property type="match status" value="1"/>
</dbReference>
<dbReference type="Pfam" id="PF13087">
    <property type="entry name" value="AAA_12"/>
    <property type="match status" value="1"/>
</dbReference>
<dbReference type="Pfam" id="PF13604">
    <property type="entry name" value="AAA_30"/>
    <property type="match status" value="1"/>
</dbReference>
<dbReference type="GO" id="GO:0043139">
    <property type="term" value="F:5'-3' DNA helicase activity"/>
    <property type="evidence" value="ECO:0007669"/>
    <property type="project" value="TreeGrafter"/>
</dbReference>
<keyword evidence="3" id="KW-0347">Helicase</keyword>
<dbReference type="SUPFAM" id="SSF52540">
    <property type="entry name" value="P-loop containing nucleoside triphosphate hydrolases"/>
    <property type="match status" value="1"/>
</dbReference>
<reference evidence="7" key="1">
    <citation type="submission" date="2014-08" db="EMBL/GenBank/DDBJ databases">
        <title>Draft genome sequences of Sphingobium herbicidovorans.</title>
        <authorList>
            <person name="Gan H.M."/>
            <person name="Gan H.Y."/>
            <person name="Savka M.A."/>
        </authorList>
    </citation>
    <scope>NUCLEOTIDE SEQUENCE [LARGE SCALE GENOMIC DNA]</scope>
    <source>
        <strain evidence="7">NBRC 16415</strain>
    </source>
</reference>
<dbReference type="SUPFAM" id="SSF53098">
    <property type="entry name" value="Ribonuclease H-like"/>
    <property type="match status" value="1"/>
</dbReference>
<gene>
    <name evidence="7" type="ORF">BV98_000739</name>
</gene>
<dbReference type="eggNOG" id="COG0507">
    <property type="taxonomic scope" value="Bacteria"/>
</dbReference>
<evidence type="ECO:0000259" key="5">
    <source>
        <dbReference type="Pfam" id="PF13087"/>
    </source>
</evidence>
<dbReference type="InterPro" id="IPR050534">
    <property type="entry name" value="Coronavir_polyprotein_1ab"/>
</dbReference>
<evidence type="ECO:0000256" key="1">
    <source>
        <dbReference type="ARBA" id="ARBA00022741"/>
    </source>
</evidence>
<dbReference type="InterPro" id="IPR012337">
    <property type="entry name" value="RNaseH-like_sf"/>
</dbReference>
<evidence type="ECO:0000256" key="3">
    <source>
        <dbReference type="ARBA" id="ARBA00022806"/>
    </source>
</evidence>
<evidence type="ECO:0000256" key="4">
    <source>
        <dbReference type="ARBA" id="ARBA00022840"/>
    </source>
</evidence>
<dbReference type="GO" id="GO:0005524">
    <property type="term" value="F:ATP binding"/>
    <property type="evidence" value="ECO:0007669"/>
    <property type="project" value="UniProtKB-KW"/>
</dbReference>
<dbReference type="Pfam" id="PF13482">
    <property type="entry name" value="RNase_H_2"/>
    <property type="match status" value="1"/>
</dbReference>
<dbReference type="InterPro" id="IPR041679">
    <property type="entry name" value="DNA2/NAM7-like_C"/>
</dbReference>
<dbReference type="InterPro" id="IPR038720">
    <property type="entry name" value="YprB_RNase_H-like_dom"/>
</dbReference>
<keyword evidence="1" id="KW-0547">Nucleotide-binding</keyword>
<protein>
    <submittedName>
        <fullName evidence="7">Nuclease</fullName>
    </submittedName>
</protein>
<dbReference type="STRING" id="76947.GCA_002080435_03581"/>
<keyword evidence="4" id="KW-0067">ATP-binding</keyword>
<dbReference type="CDD" id="cd17934">
    <property type="entry name" value="DEXXQc_Upf1-like"/>
    <property type="match status" value="1"/>
</dbReference>
<dbReference type="AlphaFoldDB" id="A0A086PDS4"/>
<dbReference type="eggNOG" id="COG2251">
    <property type="taxonomic scope" value="Bacteria"/>
</dbReference>
<feature type="domain" description="YprB ribonuclease H-like" evidence="6">
    <location>
        <begin position="336"/>
        <end position="509"/>
    </location>
</feature>
<dbReference type="InterPro" id="IPR019993">
    <property type="entry name" value="RecB_nuclease_TM0106_put"/>
</dbReference>
<dbReference type="GO" id="GO:0016787">
    <property type="term" value="F:hydrolase activity"/>
    <property type="evidence" value="ECO:0007669"/>
    <property type="project" value="UniProtKB-KW"/>
</dbReference>
<dbReference type="eggNOG" id="COG1112">
    <property type="taxonomic scope" value="Bacteria"/>
</dbReference>
<evidence type="ECO:0000313" key="7">
    <source>
        <dbReference type="EMBL" id="KFG91542.1"/>
    </source>
</evidence>
<evidence type="ECO:0000256" key="2">
    <source>
        <dbReference type="ARBA" id="ARBA00022801"/>
    </source>
</evidence>
<sequence length="1123" mass="121952">MLRNRVAPVEVIPSWAALGNQGGQVRTIGNTILFSATDLMRFVGCAHATVLDLAYMRGEPLTPREDTEDAALLQKQGDAHEAAHLATLKDAGHGVVEIARGDLAQNADETRAALAKGSQIIFQGAFLAERWGGWSDFLERVERPSLLGPFSYEVTDTKLKRKAHPKHVLQLVLYSDLLAEIQGVMPVHAHVQLGDGTRATLRLADYAHYARGARAKLEAFVASPVPTRPIPCADCSLCRWADHCDAILTSQDSLFQVANITRGQVKKLEASGIETMAALARHDGPVRGIASATAEKLVGQARLQHARKTGEPAFELRPAQPGKGFDLLPRPQAGDLFYDIEGDPHYEGGLEYLHGVWVDDSFHAFWAHDHAAEAQALEQLLAFFRDRLTAYPEARIYHYAPYEITALRRLTTRYGIGEAFLDRLMRERRFVDLYAVVRGALIASEPSYSIKALEAFYGLKREGEVKTAGGSVVAYENWRETGDQQILDEIEDYNRIDCQSTELLRDWLVGIRPDRFWPVLAQDAAEQEAVEDEETTALRDRLATSTLVPERQELLFNLGLFHKREAKPAQWTVFDSAGRDEEDLVDDLDALAGLEAISGIEPIKRSVMRTYRFPSQETKLREGGKATVPGIEGPPSTVAIEALDREACTITLKVGVTRAELLTDRLTLHPDWPLDTKVLAAAVRDVIEDQCGPRRYRAIDDLLSGAAPRLNGIAGDILGDGEPVAGAIAAAQAMDQTLLPIQGPPGTGKTHVTARVILALVGAGHRVAVASNSHEAIRNVLLGCLRAREEEGGTFLVSFAHKVSGGDDGYASDCPVHRATANDDLILAHANVVGGTAFFFARDENVQCFDWLFVDEAGQVGLANMVAMGRAARNIVLVGDPRQLPQVIQGAHPAPANLSCLKWMLGEHATVPADRGIFLAETRRMHPAVCDFISDQVYEGRLASHSDTERQSVTGTAWPTAGAYWVSVAHDGNAQIAAEEVAAIGAAIENLLQGSWTDKNGATRPIGPGDIIVVAPYNAQVNALRAGLPSSIRVGTVDKFQGQEAPICLVSMTASSADETARGMEFLFSLNRINVAVSRAKALALVFGSDRLREANCSSIEQMRLVNTLCALSPLSAPHNTGS</sequence>